<dbReference type="RefSeq" id="WP_006215702.1">
    <property type="nucleotide sequence ID" value="NZ_ANHZ02000028.1"/>
</dbReference>
<evidence type="ECO:0000256" key="5">
    <source>
        <dbReference type="ARBA" id="ARBA00022908"/>
    </source>
</evidence>
<dbReference type="SUPFAM" id="SSF56349">
    <property type="entry name" value="DNA breaking-rejoining enzymes"/>
    <property type="match status" value="1"/>
</dbReference>
<dbReference type="GO" id="GO:0005737">
    <property type="term" value="C:cytoplasm"/>
    <property type="evidence" value="ECO:0007669"/>
    <property type="project" value="UniProtKB-SubCell"/>
</dbReference>
<dbReference type="PROSITE" id="PS51900">
    <property type="entry name" value="CB"/>
    <property type="match status" value="1"/>
</dbReference>
<proteinExistence type="predicted"/>
<keyword evidence="7" id="KW-0233">DNA recombination</keyword>
<evidence type="ECO:0000256" key="8">
    <source>
        <dbReference type="ARBA" id="ARBA00023306"/>
    </source>
</evidence>
<dbReference type="InterPro" id="IPR050090">
    <property type="entry name" value="Tyrosine_recombinase_XerCD"/>
</dbReference>
<evidence type="ECO:0000256" key="4">
    <source>
        <dbReference type="ARBA" id="ARBA00022829"/>
    </source>
</evidence>
<dbReference type="GO" id="GO:0003677">
    <property type="term" value="F:DNA binding"/>
    <property type="evidence" value="ECO:0007669"/>
    <property type="project" value="UniProtKB-UniRule"/>
</dbReference>
<evidence type="ECO:0000256" key="3">
    <source>
        <dbReference type="ARBA" id="ARBA00022618"/>
    </source>
</evidence>
<dbReference type="InterPro" id="IPR002104">
    <property type="entry name" value="Integrase_catalytic"/>
</dbReference>
<dbReference type="PANTHER" id="PTHR30349:SF77">
    <property type="entry name" value="TYROSINE RECOMBINASE XERC"/>
    <property type="match status" value="1"/>
</dbReference>
<dbReference type="Proteomes" id="UP000009877">
    <property type="component" value="Unassembled WGS sequence"/>
</dbReference>
<dbReference type="GO" id="GO:0007059">
    <property type="term" value="P:chromosome segregation"/>
    <property type="evidence" value="ECO:0007669"/>
    <property type="project" value="UniProtKB-KW"/>
</dbReference>
<feature type="domain" description="Tyr recombinase" evidence="11">
    <location>
        <begin position="175"/>
        <end position="365"/>
    </location>
</feature>
<keyword evidence="6 9" id="KW-0238">DNA-binding</keyword>
<keyword evidence="14" id="KW-1185">Reference proteome</keyword>
<name>M2WAU2_9MICC</name>
<dbReference type="GeneID" id="93315021"/>
<dbReference type="Gene3D" id="1.10.150.130">
    <property type="match status" value="1"/>
</dbReference>
<dbReference type="Pfam" id="PF00589">
    <property type="entry name" value="Phage_integrase"/>
    <property type="match status" value="1"/>
</dbReference>
<organism evidence="13 14">
    <name type="scientific">Kocuria palustris PEL</name>
    <dbReference type="NCBI Taxonomy" id="1236550"/>
    <lineage>
        <taxon>Bacteria</taxon>
        <taxon>Bacillati</taxon>
        <taxon>Actinomycetota</taxon>
        <taxon>Actinomycetes</taxon>
        <taxon>Micrococcales</taxon>
        <taxon>Micrococcaceae</taxon>
        <taxon>Kocuria</taxon>
    </lineage>
</organism>
<comment type="subcellular location">
    <subcellularLocation>
        <location evidence="1">Cytoplasm</location>
    </subcellularLocation>
</comment>
<dbReference type="GO" id="GO:0015074">
    <property type="term" value="P:DNA integration"/>
    <property type="evidence" value="ECO:0007669"/>
    <property type="project" value="UniProtKB-KW"/>
</dbReference>
<dbReference type="InterPro" id="IPR010998">
    <property type="entry name" value="Integrase_recombinase_N"/>
</dbReference>
<evidence type="ECO:0000313" key="13">
    <source>
        <dbReference type="EMBL" id="EME35587.1"/>
    </source>
</evidence>
<dbReference type="CDD" id="cd00397">
    <property type="entry name" value="DNA_BRE_C"/>
    <property type="match status" value="1"/>
</dbReference>
<feature type="domain" description="Core-binding (CB)" evidence="12">
    <location>
        <begin position="35"/>
        <end position="150"/>
    </location>
</feature>
<comment type="caution">
    <text evidence="13">The sequence shown here is derived from an EMBL/GenBank/DDBJ whole genome shotgun (WGS) entry which is preliminary data.</text>
</comment>
<dbReference type="Gene3D" id="1.10.443.10">
    <property type="entry name" value="Intergrase catalytic core"/>
    <property type="match status" value="1"/>
</dbReference>
<dbReference type="GO" id="GO:0051301">
    <property type="term" value="P:cell division"/>
    <property type="evidence" value="ECO:0007669"/>
    <property type="project" value="UniProtKB-KW"/>
</dbReference>
<keyword evidence="2" id="KW-0963">Cytoplasm</keyword>
<feature type="region of interest" description="Disordered" evidence="10">
    <location>
        <begin position="1"/>
        <end position="25"/>
    </location>
</feature>
<dbReference type="STRING" id="71999.KPaMU14_06385"/>
<sequence length="371" mass="40236">MIDPLIDSPGLGDPPVVADPKDSAAMALPPPPVEIPLQEAVARFLASVDRRARVQSLSAATAKNYRVDLERFLELLPRASEHTAESVTGQDVDEALLLFAGTADHRRKPGLGEQSGDVRRRMAATAREAKSAGSTLRMRRSLSRFFAYCTEQSWATVSPMAASELIPQGEDPLRVERTSLDIEEAQALLRHGPGTRESNRHWDRDAIALGLMMVVGLRAGEIVRLDADHHSPAGPAGPARVTVYGKGRSTRVVPIAAWIDELISSYRARLGPEAPAPLLLSATGRRLAVRDIERLLERAVQRTRAAEPRLARGVVPHGLRHTAATLMLADGWDVKVVARLLGHSSVSTTSRYLDELPGELSAAIDAHPLRP</sequence>
<dbReference type="InterPro" id="IPR011010">
    <property type="entry name" value="DNA_brk_join_enz"/>
</dbReference>
<keyword evidence="8" id="KW-0131">Cell cycle</keyword>
<keyword evidence="4" id="KW-0159">Chromosome partition</keyword>
<evidence type="ECO:0000256" key="1">
    <source>
        <dbReference type="ARBA" id="ARBA00004496"/>
    </source>
</evidence>
<keyword evidence="3" id="KW-0132">Cell division</keyword>
<evidence type="ECO:0000256" key="9">
    <source>
        <dbReference type="PROSITE-ProRule" id="PRU01248"/>
    </source>
</evidence>
<evidence type="ECO:0000256" key="10">
    <source>
        <dbReference type="SAM" id="MobiDB-lite"/>
    </source>
</evidence>
<accession>M2WAU2</accession>
<evidence type="ECO:0000256" key="6">
    <source>
        <dbReference type="ARBA" id="ARBA00023125"/>
    </source>
</evidence>
<dbReference type="PANTHER" id="PTHR30349">
    <property type="entry name" value="PHAGE INTEGRASE-RELATED"/>
    <property type="match status" value="1"/>
</dbReference>
<keyword evidence="5" id="KW-0229">DNA integration</keyword>
<evidence type="ECO:0000256" key="7">
    <source>
        <dbReference type="ARBA" id="ARBA00023172"/>
    </source>
</evidence>
<reference evidence="13 14" key="1">
    <citation type="journal article" date="2014" name="Genome Announc.">
        <title>Draft Genome Sequence of Kocuria palustris PEL.</title>
        <authorList>
            <person name="Sharma G."/>
            <person name="Khatri I."/>
            <person name="Subramanian S."/>
        </authorList>
    </citation>
    <scope>NUCLEOTIDE SEQUENCE [LARGE SCALE GENOMIC DNA]</scope>
    <source>
        <strain evidence="13 14">PEL</strain>
    </source>
</reference>
<evidence type="ECO:0000259" key="11">
    <source>
        <dbReference type="PROSITE" id="PS51898"/>
    </source>
</evidence>
<evidence type="ECO:0000256" key="2">
    <source>
        <dbReference type="ARBA" id="ARBA00022490"/>
    </source>
</evidence>
<protein>
    <submittedName>
        <fullName evidence="13">Tyrosine recombinase XerC</fullName>
    </submittedName>
</protein>
<evidence type="ECO:0000259" key="12">
    <source>
        <dbReference type="PROSITE" id="PS51900"/>
    </source>
</evidence>
<gene>
    <name evidence="13" type="ORF">C884_01474</name>
</gene>
<dbReference type="AlphaFoldDB" id="M2WAU2"/>
<dbReference type="InterPro" id="IPR044068">
    <property type="entry name" value="CB"/>
</dbReference>
<dbReference type="PROSITE" id="PS51898">
    <property type="entry name" value="TYR_RECOMBINASE"/>
    <property type="match status" value="1"/>
</dbReference>
<dbReference type="EMBL" id="ANHZ02000028">
    <property type="protein sequence ID" value="EME35587.1"/>
    <property type="molecule type" value="Genomic_DNA"/>
</dbReference>
<evidence type="ECO:0000313" key="14">
    <source>
        <dbReference type="Proteomes" id="UP000009877"/>
    </source>
</evidence>
<dbReference type="GO" id="GO:0006310">
    <property type="term" value="P:DNA recombination"/>
    <property type="evidence" value="ECO:0007669"/>
    <property type="project" value="UniProtKB-KW"/>
</dbReference>
<dbReference type="InterPro" id="IPR013762">
    <property type="entry name" value="Integrase-like_cat_sf"/>
</dbReference>